<dbReference type="Pfam" id="PF08843">
    <property type="entry name" value="AbiEii"/>
    <property type="match status" value="1"/>
</dbReference>
<name>A0A0B8QNU7_LACLL</name>
<reference evidence="5" key="2">
    <citation type="submission" date="2015-10" db="EMBL/GenBank/DDBJ databases">
        <title>Draft Genome Sequences of 11 Lactococcus lactis subspecies cremoris strains.</title>
        <authorList>
            <person name="Wels M."/>
            <person name="Backus L."/>
            <person name="Boekhorst J."/>
            <person name="Dijkstra A."/>
            <person name="Beerthuizen M."/>
            <person name="Kelly W."/>
            <person name="Siezen R."/>
            <person name="Bachmann H."/>
            <person name="Van Hijum S."/>
        </authorList>
    </citation>
    <scope>NUCLEOTIDE SEQUENCE [LARGE SCALE GENOMIC DNA]</scope>
    <source>
        <strain evidence="5">N42</strain>
    </source>
</reference>
<evidence type="ECO:0000313" key="3">
    <source>
        <dbReference type="EMBL" id="KSU26567.1"/>
    </source>
</evidence>
<evidence type="ECO:0000313" key="4">
    <source>
        <dbReference type="Proteomes" id="UP000031847"/>
    </source>
</evidence>
<dbReference type="EMBL" id="BBSI01000022">
    <property type="protein sequence ID" value="GAM80271.1"/>
    <property type="molecule type" value="Genomic_DNA"/>
</dbReference>
<evidence type="ECO:0000313" key="2">
    <source>
        <dbReference type="EMBL" id="GAM80271.1"/>
    </source>
</evidence>
<organism evidence="2 4">
    <name type="scientific">Lactococcus lactis subsp. lactis</name>
    <name type="common">Streptococcus lactis</name>
    <dbReference type="NCBI Taxonomy" id="1360"/>
    <lineage>
        <taxon>Bacteria</taxon>
        <taxon>Bacillati</taxon>
        <taxon>Bacillota</taxon>
        <taxon>Bacilli</taxon>
        <taxon>Lactobacillales</taxon>
        <taxon>Streptococcaceae</taxon>
        <taxon>Lactococcus</taxon>
    </lineage>
</organism>
<reference evidence="2 4" key="1">
    <citation type="submission" date="2015-01" db="EMBL/GenBank/DDBJ databases">
        <title>Lactococcus lactis subsp.lactis JCM 5805 whole genome shotgun sequence.</title>
        <authorList>
            <person name="Fujii T."/>
            <person name="Tomita Y."/>
            <person name="Ikushima S."/>
            <person name="Fujiwara D."/>
        </authorList>
    </citation>
    <scope>NUCLEOTIDE SEQUENCE [LARGE SCALE GENOMIC DNA]</scope>
    <source>
        <strain evidence="2 4">JCM 5805</strain>
    </source>
</reference>
<dbReference type="InterPro" id="IPR014942">
    <property type="entry name" value="AbiEii"/>
</dbReference>
<proteinExistence type="predicted"/>
<evidence type="ECO:0000313" key="5">
    <source>
        <dbReference type="Proteomes" id="UP000052991"/>
    </source>
</evidence>
<dbReference type="PATRIC" id="fig|1360.116.peg.1296"/>
<dbReference type="AlphaFoldDB" id="A0A0B8QNU7"/>
<dbReference type="Proteomes" id="UP000031847">
    <property type="component" value="Unassembled WGS sequence"/>
</dbReference>
<reference evidence="3" key="3">
    <citation type="journal article" date="2017" name="Genome Announc.">
        <title>Draft Genome Sequences of 24 Lactococcus lactis Strains.</title>
        <authorList>
            <person name="Backus L."/>
            <person name="Wels M."/>
            <person name="Boekhorst J."/>
            <person name="Dijkstra A.R."/>
            <person name="Beerthuyzen M."/>
            <person name="Kelly W.J."/>
            <person name="Siezen R.J."/>
            <person name="van Hijum S.A."/>
            <person name="Bachmann H."/>
        </authorList>
    </citation>
    <scope>NUCLEOTIDE SEQUENCE</scope>
    <source>
        <strain evidence="3">N42</strain>
    </source>
</reference>
<dbReference type="Proteomes" id="UP000052991">
    <property type="component" value="Unassembled WGS sequence"/>
</dbReference>
<protein>
    <submittedName>
        <fullName evidence="3">Abortive infection protein AbiGII</fullName>
    </submittedName>
    <submittedName>
        <fullName evidence="2">Exopolysaccharide biosynthesis protein related to N-acetylglucosamine-1-phosphodiester alpha-N-acetylglucosaminidase</fullName>
    </submittedName>
</protein>
<evidence type="ECO:0000256" key="1">
    <source>
        <dbReference type="SAM" id="MobiDB-lite"/>
    </source>
</evidence>
<gene>
    <name evidence="2" type="ORF">JCM5805K_1382</name>
    <name evidence="3" type="ORF">N42_1505</name>
</gene>
<sequence>MLSQQKMNNLIKQKATETKAPLKNVSKLFGLEQLLKKISASDYRDKFILKGGYLLTATYGLEHRSTKDLDATIQNLAWTREQAEKFVATLESPDELGHHYFERISIRPTRQDMDGFSGFNIRINFINGKSRYPLDLDLTSGEILLPPNKDTLVPLMFEEGAIILNTYSFEQILTDKIQATISFGKGEKAEGYDDTNSRAKDLYDIYFLTKLNPKIDYPTILAALQKTLKQRSREIKPEEYLKILDFLEQSDLQQYHWRRYQEEHDFAKAISFSEVMASVKAFTSKLLEVQPHKKKFYERLEKAEEAQDNAVKNSKVQNGESEKTQKGVKNGL</sequence>
<feature type="compositionally biased region" description="Polar residues" evidence="1">
    <location>
        <begin position="310"/>
        <end position="319"/>
    </location>
</feature>
<feature type="region of interest" description="Disordered" evidence="1">
    <location>
        <begin position="304"/>
        <end position="332"/>
    </location>
</feature>
<comment type="caution">
    <text evidence="2">The sequence shown here is derived from an EMBL/GenBank/DDBJ whole genome shotgun (WGS) entry which is preliminary data.</text>
</comment>
<dbReference type="RefSeq" id="WP_025016795.1">
    <property type="nucleotide sequence ID" value="NZ_BAABQR010000002.1"/>
</dbReference>
<dbReference type="EMBL" id="LKLW01000090">
    <property type="protein sequence ID" value="KSU26567.1"/>
    <property type="molecule type" value="Genomic_DNA"/>
</dbReference>
<accession>A0A0B8QNU7</accession>